<comment type="caution">
    <text evidence="1">The sequence shown here is derived from an EMBL/GenBank/DDBJ whole genome shotgun (WGS) entry which is preliminary data.</text>
</comment>
<reference evidence="2" key="1">
    <citation type="journal article" date="2019" name="Int. J. Syst. Evol. Microbiol.">
        <title>The Global Catalogue of Microorganisms (GCM) 10K type strain sequencing project: providing services to taxonomists for standard genome sequencing and annotation.</title>
        <authorList>
            <consortium name="The Broad Institute Genomics Platform"/>
            <consortium name="The Broad Institute Genome Sequencing Center for Infectious Disease"/>
            <person name="Wu L."/>
            <person name="Ma J."/>
        </authorList>
    </citation>
    <scope>NUCLEOTIDE SEQUENCE [LARGE SCALE GENOMIC DNA]</scope>
    <source>
        <strain evidence="2">CCM 8702</strain>
    </source>
</reference>
<dbReference type="Proteomes" id="UP000605427">
    <property type="component" value="Unassembled WGS sequence"/>
</dbReference>
<evidence type="ECO:0000313" key="2">
    <source>
        <dbReference type="Proteomes" id="UP000605427"/>
    </source>
</evidence>
<proteinExistence type="predicted"/>
<evidence type="ECO:0000313" key="1">
    <source>
        <dbReference type="EMBL" id="GGH81520.1"/>
    </source>
</evidence>
<dbReference type="EMBL" id="BMDD01000004">
    <property type="protein sequence ID" value="GGH81520.1"/>
    <property type="molecule type" value="Genomic_DNA"/>
</dbReference>
<protein>
    <submittedName>
        <fullName evidence="1">Uncharacterized protein</fullName>
    </submittedName>
</protein>
<keyword evidence="2" id="KW-1185">Reference proteome</keyword>
<gene>
    <name evidence="1" type="ORF">GCM10007362_31440</name>
</gene>
<name>A0ABQ2A0S0_9BACL</name>
<organism evidence="1 2">
    <name type="scientific">Saccharibacillus endophyticus</name>
    <dbReference type="NCBI Taxonomy" id="2060666"/>
    <lineage>
        <taxon>Bacteria</taxon>
        <taxon>Bacillati</taxon>
        <taxon>Bacillota</taxon>
        <taxon>Bacilli</taxon>
        <taxon>Bacillales</taxon>
        <taxon>Paenibacillaceae</taxon>
        <taxon>Saccharibacillus</taxon>
    </lineage>
</organism>
<accession>A0ABQ2A0S0</accession>
<sequence>MDFRKQKNLFFATLICLLVLFCWFFQGDFRGYEINIWYKENITMAEARELTQSVNPSRNKEL</sequence>